<evidence type="ECO:0000313" key="14">
    <source>
        <dbReference type="Proteomes" id="UP000242188"/>
    </source>
</evidence>
<dbReference type="EMBL" id="NEDP02005506">
    <property type="protein sequence ID" value="OWF39856.1"/>
    <property type="molecule type" value="Genomic_DNA"/>
</dbReference>
<evidence type="ECO:0000256" key="8">
    <source>
        <dbReference type="ARBA" id="ARBA00023157"/>
    </source>
</evidence>
<feature type="signal peptide" evidence="11">
    <location>
        <begin position="1"/>
        <end position="19"/>
    </location>
</feature>
<keyword evidence="10" id="KW-0873">Pyrrolidone carboxylic acid</keyword>
<evidence type="ECO:0000256" key="6">
    <source>
        <dbReference type="ARBA" id="ARBA00022729"/>
    </source>
</evidence>
<keyword evidence="13" id="KW-0449">Lipoprotein</keyword>
<protein>
    <recommendedName>
        <fullName evidence="3">Apolipoprotein D</fullName>
    </recommendedName>
</protein>
<evidence type="ECO:0000256" key="10">
    <source>
        <dbReference type="ARBA" id="ARBA00023283"/>
    </source>
</evidence>
<dbReference type="SUPFAM" id="SSF50814">
    <property type="entry name" value="Lipocalins"/>
    <property type="match status" value="1"/>
</dbReference>
<dbReference type="PIRSF" id="PIRSF036893">
    <property type="entry name" value="Lipocalin_ApoD"/>
    <property type="match status" value="1"/>
</dbReference>
<gene>
    <name evidence="13" type="ORF">KP79_PYT21778</name>
</gene>
<keyword evidence="6 11" id="KW-0732">Signal</keyword>
<reference evidence="13 14" key="1">
    <citation type="journal article" date="2017" name="Nat. Ecol. Evol.">
        <title>Scallop genome provides insights into evolution of bilaterian karyotype and development.</title>
        <authorList>
            <person name="Wang S."/>
            <person name="Zhang J."/>
            <person name="Jiao W."/>
            <person name="Li J."/>
            <person name="Xun X."/>
            <person name="Sun Y."/>
            <person name="Guo X."/>
            <person name="Huan P."/>
            <person name="Dong B."/>
            <person name="Zhang L."/>
            <person name="Hu X."/>
            <person name="Sun X."/>
            <person name="Wang J."/>
            <person name="Zhao C."/>
            <person name="Wang Y."/>
            <person name="Wang D."/>
            <person name="Huang X."/>
            <person name="Wang R."/>
            <person name="Lv J."/>
            <person name="Li Y."/>
            <person name="Zhang Z."/>
            <person name="Liu B."/>
            <person name="Lu W."/>
            <person name="Hui Y."/>
            <person name="Liang J."/>
            <person name="Zhou Z."/>
            <person name="Hou R."/>
            <person name="Li X."/>
            <person name="Liu Y."/>
            <person name="Li H."/>
            <person name="Ning X."/>
            <person name="Lin Y."/>
            <person name="Zhao L."/>
            <person name="Xing Q."/>
            <person name="Dou J."/>
            <person name="Li Y."/>
            <person name="Mao J."/>
            <person name="Guo H."/>
            <person name="Dou H."/>
            <person name="Li T."/>
            <person name="Mu C."/>
            <person name="Jiang W."/>
            <person name="Fu Q."/>
            <person name="Fu X."/>
            <person name="Miao Y."/>
            <person name="Liu J."/>
            <person name="Yu Q."/>
            <person name="Li R."/>
            <person name="Liao H."/>
            <person name="Li X."/>
            <person name="Kong Y."/>
            <person name="Jiang Z."/>
            <person name="Chourrout D."/>
            <person name="Li R."/>
            <person name="Bao Z."/>
        </authorList>
    </citation>
    <scope>NUCLEOTIDE SEQUENCE [LARGE SCALE GENOMIC DNA]</scope>
    <source>
        <strain evidence="13 14">PY_sf001</strain>
    </source>
</reference>
<dbReference type="OrthoDB" id="565904at2759"/>
<evidence type="ECO:0000313" key="13">
    <source>
        <dbReference type="EMBL" id="OWF39856.1"/>
    </source>
</evidence>
<evidence type="ECO:0000256" key="9">
    <source>
        <dbReference type="ARBA" id="ARBA00023180"/>
    </source>
</evidence>
<dbReference type="GO" id="GO:0042246">
    <property type="term" value="P:tissue regeneration"/>
    <property type="evidence" value="ECO:0007669"/>
    <property type="project" value="InterPro"/>
</dbReference>
<name>A0A210PTS9_MIZYE</name>
<dbReference type="GO" id="GO:0006869">
    <property type="term" value="P:lipid transport"/>
    <property type="evidence" value="ECO:0007669"/>
    <property type="project" value="InterPro"/>
</dbReference>
<dbReference type="FunFam" id="2.40.128.20:FF:000003">
    <property type="entry name" value="Apolipoprotein D"/>
    <property type="match status" value="1"/>
</dbReference>
<dbReference type="GO" id="GO:0006629">
    <property type="term" value="P:lipid metabolic process"/>
    <property type="evidence" value="ECO:0007669"/>
    <property type="project" value="TreeGrafter"/>
</dbReference>
<comment type="similarity">
    <text evidence="2 11">Belongs to the calycin superfamily. Lipocalin family.</text>
</comment>
<dbReference type="PRINTS" id="PR00179">
    <property type="entry name" value="LIPOCALIN"/>
</dbReference>
<keyword evidence="9" id="KW-0325">Glycoprotein</keyword>
<keyword evidence="4" id="KW-0813">Transport</keyword>
<evidence type="ECO:0000256" key="2">
    <source>
        <dbReference type="ARBA" id="ARBA00006889"/>
    </source>
</evidence>
<dbReference type="GO" id="GO:0008289">
    <property type="term" value="F:lipid binding"/>
    <property type="evidence" value="ECO:0007669"/>
    <property type="project" value="UniProtKB-KW"/>
</dbReference>
<comment type="caution">
    <text evidence="13">The sequence shown here is derived from an EMBL/GenBank/DDBJ whole genome shotgun (WGS) entry which is preliminary data.</text>
</comment>
<feature type="chain" id="PRO_5013437233" description="Apolipoprotein D" evidence="11">
    <location>
        <begin position="20"/>
        <end position="188"/>
    </location>
</feature>
<dbReference type="PANTHER" id="PTHR10612">
    <property type="entry name" value="APOLIPOPROTEIN D"/>
    <property type="match status" value="1"/>
</dbReference>
<dbReference type="GO" id="GO:0007420">
    <property type="term" value="P:brain development"/>
    <property type="evidence" value="ECO:0007669"/>
    <property type="project" value="InterPro"/>
</dbReference>
<dbReference type="GO" id="GO:0005576">
    <property type="term" value="C:extracellular region"/>
    <property type="evidence" value="ECO:0007669"/>
    <property type="project" value="UniProtKB-SubCell"/>
</dbReference>
<evidence type="ECO:0000256" key="3">
    <source>
        <dbReference type="ARBA" id="ARBA00019890"/>
    </source>
</evidence>
<dbReference type="InterPro" id="IPR000566">
    <property type="entry name" value="Lipocln_cytosolic_FA-bd_dom"/>
</dbReference>
<keyword evidence="5" id="KW-0964">Secreted</keyword>
<dbReference type="PANTHER" id="PTHR10612:SF34">
    <property type="entry name" value="APOLIPOPROTEIN D"/>
    <property type="match status" value="1"/>
</dbReference>
<proteinExistence type="inferred from homology"/>
<dbReference type="Pfam" id="PF08212">
    <property type="entry name" value="Lipocalin_2"/>
    <property type="match status" value="1"/>
</dbReference>
<evidence type="ECO:0000256" key="11">
    <source>
        <dbReference type="PIRNR" id="PIRNR036893"/>
    </source>
</evidence>
<dbReference type="Gene3D" id="2.40.128.20">
    <property type="match status" value="1"/>
</dbReference>
<keyword evidence="8" id="KW-1015">Disulfide bond</keyword>
<feature type="domain" description="Lipocalin/cytosolic fatty-acid binding" evidence="12">
    <location>
        <begin position="36"/>
        <end position="183"/>
    </location>
</feature>
<evidence type="ECO:0000256" key="1">
    <source>
        <dbReference type="ARBA" id="ARBA00004613"/>
    </source>
</evidence>
<comment type="subcellular location">
    <subcellularLocation>
        <location evidence="1">Secreted</location>
    </subcellularLocation>
</comment>
<accession>A0A210PTS9</accession>
<evidence type="ECO:0000259" key="12">
    <source>
        <dbReference type="Pfam" id="PF08212"/>
    </source>
</evidence>
<dbReference type="InterPro" id="IPR012674">
    <property type="entry name" value="Calycin"/>
</dbReference>
<dbReference type="InterPro" id="IPR002969">
    <property type="entry name" value="ApolipopD"/>
</dbReference>
<dbReference type="PRINTS" id="PR01219">
    <property type="entry name" value="APOLIPOPROTD"/>
</dbReference>
<keyword evidence="7" id="KW-0446">Lipid-binding</keyword>
<dbReference type="GO" id="GO:0005737">
    <property type="term" value="C:cytoplasm"/>
    <property type="evidence" value="ECO:0007669"/>
    <property type="project" value="TreeGrafter"/>
</dbReference>
<keyword evidence="14" id="KW-1185">Reference proteome</keyword>
<organism evidence="13 14">
    <name type="scientific">Mizuhopecten yessoensis</name>
    <name type="common">Japanese scallop</name>
    <name type="synonym">Patinopecten yessoensis</name>
    <dbReference type="NCBI Taxonomy" id="6573"/>
    <lineage>
        <taxon>Eukaryota</taxon>
        <taxon>Metazoa</taxon>
        <taxon>Spiralia</taxon>
        <taxon>Lophotrochozoa</taxon>
        <taxon>Mollusca</taxon>
        <taxon>Bivalvia</taxon>
        <taxon>Autobranchia</taxon>
        <taxon>Pteriomorphia</taxon>
        <taxon>Pectinida</taxon>
        <taxon>Pectinoidea</taxon>
        <taxon>Pectinidae</taxon>
        <taxon>Mizuhopecten</taxon>
    </lineage>
</organism>
<dbReference type="AlphaFoldDB" id="A0A210PTS9"/>
<dbReference type="Proteomes" id="UP000242188">
    <property type="component" value="Unassembled WGS sequence"/>
</dbReference>
<evidence type="ECO:0000256" key="7">
    <source>
        <dbReference type="ARBA" id="ARBA00023121"/>
    </source>
</evidence>
<dbReference type="InterPro" id="IPR022272">
    <property type="entry name" value="Lipocalin_CS"/>
</dbReference>
<evidence type="ECO:0000256" key="4">
    <source>
        <dbReference type="ARBA" id="ARBA00022448"/>
    </source>
</evidence>
<dbReference type="CDD" id="cd19437">
    <property type="entry name" value="lipocalin_apoD-like"/>
    <property type="match status" value="1"/>
</dbReference>
<dbReference type="GO" id="GO:0000302">
    <property type="term" value="P:response to reactive oxygen species"/>
    <property type="evidence" value="ECO:0007669"/>
    <property type="project" value="TreeGrafter"/>
</dbReference>
<dbReference type="InterPro" id="IPR022271">
    <property type="entry name" value="Lipocalin_ApoD"/>
</dbReference>
<evidence type="ECO:0000256" key="5">
    <source>
        <dbReference type="ARBA" id="ARBA00022525"/>
    </source>
</evidence>
<sequence>MRLSHFLVVIALVADTSLAQVFGKGKCPTVTVQKSFDLQKYLGDWYEIFRFYAGFEDNTKCTVANYQLKDNGHIRVDNKGISLKDESKVIEAVGDGYSPDEAEPAKLQVKFAEGIPYGDYWILDTDYTNYTLIYSCKDVLGLTHVEFCWILSRERTLASETKDRLYQKLSDFGVKTENFLTTDQKDCK</sequence>
<dbReference type="PROSITE" id="PS00213">
    <property type="entry name" value="LIPOCALIN"/>
    <property type="match status" value="1"/>
</dbReference>